<organism evidence="1 2">
    <name type="scientific">Clarias magur</name>
    <name type="common">Asian catfish</name>
    <name type="synonym">Macropteronotus magur</name>
    <dbReference type="NCBI Taxonomy" id="1594786"/>
    <lineage>
        <taxon>Eukaryota</taxon>
        <taxon>Metazoa</taxon>
        <taxon>Chordata</taxon>
        <taxon>Craniata</taxon>
        <taxon>Vertebrata</taxon>
        <taxon>Euteleostomi</taxon>
        <taxon>Actinopterygii</taxon>
        <taxon>Neopterygii</taxon>
        <taxon>Teleostei</taxon>
        <taxon>Ostariophysi</taxon>
        <taxon>Siluriformes</taxon>
        <taxon>Clariidae</taxon>
        <taxon>Clarias</taxon>
    </lineage>
</organism>
<evidence type="ECO:0000313" key="2">
    <source>
        <dbReference type="Proteomes" id="UP000727407"/>
    </source>
</evidence>
<proteinExistence type="predicted"/>
<dbReference type="EMBL" id="QNUK01000450">
    <property type="protein sequence ID" value="KAF5893133.1"/>
    <property type="molecule type" value="Genomic_DNA"/>
</dbReference>
<sequence>MPSQLLMWVLAILTWHDTRDSWRAWPPLLPSPLLPLPAFSLLLLEALEFWAFIYTPSISAPSCWKLWKCTGPRFFFPRLSSRRARHSSSINQALYPGMEWIDGRHCSSLIEDSS</sequence>
<accession>A0A8J4X4V5</accession>
<comment type="caution">
    <text evidence="1">The sequence shown here is derived from an EMBL/GenBank/DDBJ whole genome shotgun (WGS) entry which is preliminary data.</text>
</comment>
<dbReference type="AlphaFoldDB" id="A0A8J4X4V5"/>
<name>A0A8J4X4V5_CLAMG</name>
<dbReference type="Proteomes" id="UP000727407">
    <property type="component" value="Unassembled WGS sequence"/>
</dbReference>
<reference evidence="1" key="1">
    <citation type="submission" date="2020-07" db="EMBL/GenBank/DDBJ databases">
        <title>Clarias magur genome sequencing, assembly and annotation.</title>
        <authorList>
            <person name="Kushwaha B."/>
            <person name="Kumar R."/>
            <person name="Das P."/>
            <person name="Joshi C.G."/>
            <person name="Kumar D."/>
            <person name="Nagpure N.S."/>
            <person name="Pandey M."/>
            <person name="Agarwal S."/>
            <person name="Srivastava S."/>
            <person name="Singh M."/>
            <person name="Sahoo L."/>
            <person name="Jayasankar P."/>
            <person name="Meher P.K."/>
            <person name="Koringa P.G."/>
            <person name="Iquebal M.A."/>
            <person name="Das S.P."/>
            <person name="Bit A."/>
            <person name="Patnaik S."/>
            <person name="Patel N."/>
            <person name="Shah T.M."/>
            <person name="Hinsu A."/>
            <person name="Jena J.K."/>
        </authorList>
    </citation>
    <scope>NUCLEOTIDE SEQUENCE</scope>
    <source>
        <strain evidence="1">CIFAMagur01</strain>
        <tissue evidence="1">Testis</tissue>
    </source>
</reference>
<gene>
    <name evidence="1" type="primary">u33</name>
    <name evidence="1" type="ORF">DAT39_017161</name>
</gene>
<evidence type="ECO:0000313" key="1">
    <source>
        <dbReference type="EMBL" id="KAF5893133.1"/>
    </source>
</evidence>
<keyword evidence="2" id="KW-1185">Reference proteome</keyword>
<protein>
    <submittedName>
        <fullName evidence="1">Protein U33</fullName>
    </submittedName>
</protein>